<organism evidence="1 2">
    <name type="scientific">Pseudobacillus wudalianchiensis</name>
    <dbReference type="NCBI Taxonomy" id="1743143"/>
    <lineage>
        <taxon>Bacteria</taxon>
        <taxon>Bacillati</taxon>
        <taxon>Bacillota</taxon>
        <taxon>Bacilli</taxon>
        <taxon>Bacillales</taxon>
        <taxon>Bacillaceae</taxon>
        <taxon>Pseudobacillus</taxon>
    </lineage>
</organism>
<dbReference type="Proteomes" id="UP000092578">
    <property type="component" value="Unassembled WGS sequence"/>
</dbReference>
<dbReference type="EMBL" id="MAYT01000006">
    <property type="protein sequence ID" value="OCA91756.1"/>
    <property type="molecule type" value="Genomic_DNA"/>
</dbReference>
<proteinExistence type="predicted"/>
<accession>A0A1B9B6N0</accession>
<dbReference type="AlphaFoldDB" id="A0A1B9B6N0"/>
<evidence type="ECO:0008006" key="3">
    <source>
        <dbReference type="Google" id="ProtNLM"/>
    </source>
</evidence>
<keyword evidence="2" id="KW-1185">Reference proteome</keyword>
<evidence type="ECO:0000313" key="1">
    <source>
        <dbReference type="EMBL" id="OCA91756.1"/>
    </source>
</evidence>
<reference evidence="2" key="1">
    <citation type="submission" date="2016-05" db="EMBL/GenBank/DDBJ databases">
        <authorList>
            <person name="Liu B."/>
            <person name="Wang J."/>
            <person name="Zhu Y."/>
            <person name="Liu G."/>
            <person name="Chen Q."/>
            <person name="Chen Z."/>
            <person name="Lan J."/>
            <person name="Che J."/>
            <person name="Ge C."/>
            <person name="Shi H."/>
            <person name="Pan Z."/>
            <person name="Liu X."/>
        </authorList>
    </citation>
    <scope>NUCLEOTIDE SEQUENCE [LARGE SCALE GENOMIC DNA]</scope>
    <source>
        <strain evidence="2">FJAT-27215</strain>
    </source>
</reference>
<gene>
    <name evidence="1" type="ORF">A8F95_20305</name>
</gene>
<name>A0A1B9B6N0_9BACI</name>
<comment type="caution">
    <text evidence="1">The sequence shown here is derived from an EMBL/GenBank/DDBJ whole genome shotgun (WGS) entry which is preliminary data.</text>
</comment>
<sequence>MVESVVREVVQSIKTEKETRKNGNVLFVFCDSSAHEPFTDQFIKLKNANIAYDILFLDGETSSWLGMQRVESSGSGRIIAADEYSPAAIELPKEYDGIIIPEIDLDNAARVAMGLKGTIKAEIIFSALMLQKFILIGADVPGIKRADRRCLKTLSLPAPYQKRFKNYAEQMNELGVQFELQKDLADKVIEQFSQKIEANAPESLESANEGLQFYEDSLLFRKRLLTAEWIQAQSHIPNNVIYVAKGTIVSPLAKDLLKEKKLTIKIAKRDE</sequence>
<evidence type="ECO:0000313" key="2">
    <source>
        <dbReference type="Proteomes" id="UP000092578"/>
    </source>
</evidence>
<protein>
    <recommendedName>
        <fullName evidence="3">Ethanolamine utilization protein</fullName>
    </recommendedName>
</protein>